<organism evidence="1 2">
    <name type="scientific">Chryseolinea lacunae</name>
    <dbReference type="NCBI Taxonomy" id="2801331"/>
    <lineage>
        <taxon>Bacteria</taxon>
        <taxon>Pseudomonadati</taxon>
        <taxon>Bacteroidota</taxon>
        <taxon>Cytophagia</taxon>
        <taxon>Cytophagales</taxon>
        <taxon>Fulvivirgaceae</taxon>
        <taxon>Chryseolinea</taxon>
    </lineage>
</organism>
<keyword evidence="2" id="KW-1185">Reference proteome</keyword>
<accession>A0ABS1L059</accession>
<proteinExistence type="predicted"/>
<evidence type="ECO:0000313" key="1">
    <source>
        <dbReference type="EMBL" id="MBL0744902.1"/>
    </source>
</evidence>
<reference evidence="1 2" key="1">
    <citation type="submission" date="2021-01" db="EMBL/GenBank/DDBJ databases">
        <title>Chryseolinea sp. Jin1 Genome sequencing and assembly.</title>
        <authorList>
            <person name="Kim I."/>
        </authorList>
    </citation>
    <scope>NUCLEOTIDE SEQUENCE [LARGE SCALE GENOMIC DNA]</scope>
    <source>
        <strain evidence="1 2">Jin1</strain>
    </source>
</reference>
<dbReference type="EMBL" id="JAERRB010000013">
    <property type="protein sequence ID" value="MBL0744902.1"/>
    <property type="molecule type" value="Genomic_DNA"/>
</dbReference>
<name>A0ABS1L059_9BACT</name>
<dbReference type="RefSeq" id="WP_202014908.1">
    <property type="nucleotide sequence ID" value="NZ_JAERRB010000013.1"/>
</dbReference>
<evidence type="ECO:0000313" key="2">
    <source>
        <dbReference type="Proteomes" id="UP000613030"/>
    </source>
</evidence>
<dbReference type="Proteomes" id="UP000613030">
    <property type="component" value="Unassembled WGS sequence"/>
</dbReference>
<protein>
    <submittedName>
        <fullName evidence="1">Uncharacterized protein</fullName>
    </submittedName>
</protein>
<gene>
    <name evidence="1" type="ORF">JI741_26960</name>
</gene>
<sequence>MNITFTKIRRISGVVFEALLITCIMGCLRSTPRTGFSKTEYSLTVGALSSKTLVMHQAADSGVRIVSFSRGSISVGDVFAQSVELFNISFYRNAALFINAFQRNIFYVLITANAP</sequence>
<comment type="caution">
    <text evidence="1">The sequence shown here is derived from an EMBL/GenBank/DDBJ whole genome shotgun (WGS) entry which is preliminary data.</text>
</comment>